<dbReference type="GO" id="GO:0016020">
    <property type="term" value="C:membrane"/>
    <property type="evidence" value="ECO:0007669"/>
    <property type="project" value="UniProtKB-SubCell"/>
</dbReference>
<dbReference type="InterPro" id="IPR003660">
    <property type="entry name" value="HAMP_dom"/>
</dbReference>
<comment type="subcellular location">
    <subcellularLocation>
        <location evidence="1">Membrane</location>
    </subcellularLocation>
</comment>
<name>A0A8S0WIX3_9GAMM</name>
<reference evidence="8 9" key="1">
    <citation type="submission" date="2020-02" db="EMBL/GenBank/DDBJ databases">
        <authorList>
            <person name="Hogendoorn C."/>
        </authorList>
    </citation>
    <scope>NUCLEOTIDE SEQUENCE [LARGE SCALE GENOMIC DNA]</scope>
    <source>
        <strain evidence="8">METHB21</strain>
    </source>
</reference>
<evidence type="ECO:0000259" key="6">
    <source>
        <dbReference type="PROSITE" id="PS50111"/>
    </source>
</evidence>
<evidence type="ECO:0000256" key="1">
    <source>
        <dbReference type="ARBA" id="ARBA00004370"/>
    </source>
</evidence>
<dbReference type="SMART" id="SM00283">
    <property type="entry name" value="MA"/>
    <property type="match status" value="1"/>
</dbReference>
<dbReference type="InterPro" id="IPR004090">
    <property type="entry name" value="Chemotax_Me-accpt_rcpt"/>
</dbReference>
<dbReference type="GO" id="GO:0004888">
    <property type="term" value="F:transmembrane signaling receptor activity"/>
    <property type="evidence" value="ECO:0007669"/>
    <property type="project" value="InterPro"/>
</dbReference>
<dbReference type="Proteomes" id="UP000494216">
    <property type="component" value="Unassembled WGS sequence"/>
</dbReference>
<keyword evidence="5" id="KW-1133">Transmembrane helix</keyword>
<feature type="transmembrane region" description="Helical" evidence="5">
    <location>
        <begin position="13"/>
        <end position="35"/>
    </location>
</feature>
<evidence type="ECO:0000259" key="7">
    <source>
        <dbReference type="PROSITE" id="PS50885"/>
    </source>
</evidence>
<dbReference type="SMART" id="SM00304">
    <property type="entry name" value="HAMP"/>
    <property type="match status" value="1"/>
</dbReference>
<dbReference type="PROSITE" id="PS50885">
    <property type="entry name" value="HAMP"/>
    <property type="match status" value="1"/>
</dbReference>
<dbReference type="Gene3D" id="6.10.340.10">
    <property type="match status" value="1"/>
</dbReference>
<evidence type="ECO:0000256" key="5">
    <source>
        <dbReference type="SAM" id="Phobius"/>
    </source>
</evidence>
<dbReference type="SUPFAM" id="SSF58104">
    <property type="entry name" value="Methyl-accepting chemotaxis protein (MCP) signaling domain"/>
    <property type="match status" value="1"/>
</dbReference>
<dbReference type="AlphaFoldDB" id="A0A8S0WIX3"/>
<protein>
    <submittedName>
        <fullName evidence="8">Methyl-accepting chemotaxis sensory transducer</fullName>
    </submittedName>
</protein>
<dbReference type="PRINTS" id="PR00260">
    <property type="entry name" value="CHEMTRNSDUCR"/>
</dbReference>
<keyword evidence="5" id="KW-0812">Transmembrane</keyword>
<organism evidence="8 9">
    <name type="scientific">Candidatus Methylobacter favarea</name>
    <dbReference type="NCBI Taxonomy" id="2707345"/>
    <lineage>
        <taxon>Bacteria</taxon>
        <taxon>Pseudomonadati</taxon>
        <taxon>Pseudomonadota</taxon>
        <taxon>Gammaproteobacteria</taxon>
        <taxon>Methylococcales</taxon>
        <taxon>Methylococcaceae</taxon>
        <taxon>Methylobacter</taxon>
    </lineage>
</organism>
<keyword evidence="2 4" id="KW-0807">Transducer</keyword>
<keyword evidence="9" id="KW-1185">Reference proteome</keyword>
<dbReference type="PANTHER" id="PTHR32089:SF112">
    <property type="entry name" value="LYSOZYME-LIKE PROTEIN-RELATED"/>
    <property type="match status" value="1"/>
</dbReference>
<feature type="transmembrane region" description="Helical" evidence="5">
    <location>
        <begin position="153"/>
        <end position="176"/>
    </location>
</feature>
<dbReference type="Gene3D" id="1.10.287.950">
    <property type="entry name" value="Methyl-accepting chemotaxis protein"/>
    <property type="match status" value="1"/>
</dbReference>
<comment type="similarity">
    <text evidence="3">Belongs to the methyl-accepting chemotaxis (MCP) protein family.</text>
</comment>
<proteinExistence type="inferred from homology"/>
<keyword evidence="5" id="KW-0472">Membrane</keyword>
<dbReference type="RefSeq" id="WP_174625775.1">
    <property type="nucleotide sequence ID" value="NZ_CADCXN010000058.1"/>
</dbReference>
<sequence length="512" mass="54165">MNWLADLRIRAKLTLVTVLTSAISLLLASAIIIVYDNYAYHAQKTGEISAQAGVIAASVNATLEFNDPKAAQEYLNPLEANPAISAAGVYVRDGSLFAAYSRSGARPPPASIESQTQPLEDSELAVFWPVQQGQRRIGTVYLRARIEPLAVRITRFGGIILLVMVGSLLITLPIAMRLNSVIADPVRDIAEAASRIAGGDLSARVEAVQRADEIGVLINTFAHMIVNLRNMTQEISEVAQVLAGTTGEILASTAQVSANATGTAAAVKETTITVEEVKQTAQVASQKAKYVSDSAQKASQVSKTGRKSVDDTIQGMHRIQEQMQYIAESIVQLSEQSQAIGEITATVNGLAEQSNLLAVNAAIEAAKAGEQGKGFGVVAQEIKSLAEQSKQATAQVRAILGDIQKATSASVLAAEQGNKAVESGMKQSTETGEAIRLLADSISEAAQAATQIAASSQQQMVGMDQVALAMENIKQASFQNVSGTKQAEVAAQRLHELGQKLKQLAAQYKVLC</sequence>
<accession>A0A8S0WIX3</accession>
<dbReference type="PROSITE" id="PS50111">
    <property type="entry name" value="CHEMOTAXIS_TRANSDUC_2"/>
    <property type="match status" value="1"/>
</dbReference>
<gene>
    <name evidence="8" type="ORF">METHB2_30068</name>
</gene>
<evidence type="ECO:0000256" key="2">
    <source>
        <dbReference type="ARBA" id="ARBA00023224"/>
    </source>
</evidence>
<dbReference type="GO" id="GO:0007165">
    <property type="term" value="P:signal transduction"/>
    <property type="evidence" value="ECO:0007669"/>
    <property type="project" value="UniProtKB-KW"/>
</dbReference>
<dbReference type="Pfam" id="PF17152">
    <property type="entry name" value="CHASE8"/>
    <property type="match status" value="1"/>
</dbReference>
<dbReference type="EMBL" id="CADCXN010000058">
    <property type="protein sequence ID" value="CAA9890864.1"/>
    <property type="molecule type" value="Genomic_DNA"/>
</dbReference>
<evidence type="ECO:0000313" key="9">
    <source>
        <dbReference type="Proteomes" id="UP000494216"/>
    </source>
</evidence>
<dbReference type="Pfam" id="PF00672">
    <property type="entry name" value="HAMP"/>
    <property type="match status" value="1"/>
</dbReference>
<dbReference type="GO" id="GO:0006935">
    <property type="term" value="P:chemotaxis"/>
    <property type="evidence" value="ECO:0007669"/>
    <property type="project" value="InterPro"/>
</dbReference>
<feature type="domain" description="Methyl-accepting transducer" evidence="6">
    <location>
        <begin position="238"/>
        <end position="474"/>
    </location>
</feature>
<dbReference type="InterPro" id="IPR033417">
    <property type="entry name" value="CHASE8"/>
</dbReference>
<dbReference type="Pfam" id="PF00015">
    <property type="entry name" value="MCPsignal"/>
    <property type="match status" value="1"/>
</dbReference>
<dbReference type="InterPro" id="IPR004089">
    <property type="entry name" value="MCPsignal_dom"/>
</dbReference>
<dbReference type="CDD" id="cd06225">
    <property type="entry name" value="HAMP"/>
    <property type="match status" value="1"/>
</dbReference>
<feature type="domain" description="HAMP" evidence="7">
    <location>
        <begin position="180"/>
        <end position="233"/>
    </location>
</feature>
<dbReference type="PANTHER" id="PTHR32089">
    <property type="entry name" value="METHYL-ACCEPTING CHEMOTAXIS PROTEIN MCPB"/>
    <property type="match status" value="1"/>
</dbReference>
<evidence type="ECO:0000256" key="4">
    <source>
        <dbReference type="PROSITE-ProRule" id="PRU00284"/>
    </source>
</evidence>
<comment type="caution">
    <text evidence="8">The sequence shown here is derived from an EMBL/GenBank/DDBJ whole genome shotgun (WGS) entry which is preliminary data.</text>
</comment>
<evidence type="ECO:0000313" key="8">
    <source>
        <dbReference type="EMBL" id="CAA9890864.1"/>
    </source>
</evidence>
<evidence type="ECO:0000256" key="3">
    <source>
        <dbReference type="ARBA" id="ARBA00029447"/>
    </source>
</evidence>